<dbReference type="Proteomes" id="UP000824721">
    <property type="component" value="Chromosome"/>
</dbReference>
<sequence length="191" mass="22679">MFSIPFENENQFLYDLLKEWITAFDNDLKKYPQWKWEDFEELKNQFHTLSHKNSNELKNLFIRLLISFKKFESKKDNLILLGLVPKKVSDYDDFNLFIKSLMTPILQDYGILLIDFKGKEKHTKTVENLQSRAVTMDIPDQNMTRSYKELATQGNPNDPQVKFRKYLFELGESAAKKTKNKYITGENKCFL</sequence>
<dbReference type="KEGG" id="fdv:JJC05_08225"/>
<protein>
    <submittedName>
        <fullName evidence="1">Uncharacterized protein</fullName>
    </submittedName>
</protein>
<reference evidence="1" key="1">
    <citation type="submission" date="2020-12" db="EMBL/GenBank/DDBJ databases">
        <title>Genome sequencing of genetic groups of Flavobacterium columnare.</title>
        <authorList>
            <person name="Waldbieser G.C."/>
            <person name="Griffin M.J."/>
            <person name="LaFrentz B.R."/>
        </authorList>
    </citation>
    <scope>NUCLEOTIDE SEQUENCE</scope>
    <source>
        <strain evidence="1">90-106</strain>
    </source>
</reference>
<evidence type="ECO:0000313" key="1">
    <source>
        <dbReference type="EMBL" id="QYS90072.1"/>
    </source>
</evidence>
<accession>A0A8G0KX41</accession>
<proteinExistence type="predicted"/>
<name>A0A8G0KX41_9FLAO</name>
<organism evidence="1">
    <name type="scientific">Flavobacterium columnare</name>
    <dbReference type="NCBI Taxonomy" id="996"/>
    <lineage>
        <taxon>Bacteria</taxon>
        <taxon>Pseudomonadati</taxon>
        <taxon>Bacteroidota</taxon>
        <taxon>Flavobacteriia</taxon>
        <taxon>Flavobacteriales</taxon>
        <taxon>Flavobacteriaceae</taxon>
        <taxon>Flavobacterium</taxon>
    </lineage>
</organism>
<dbReference type="AlphaFoldDB" id="A0A8G0KX41"/>
<dbReference type="EMBL" id="CP067378">
    <property type="protein sequence ID" value="QYS90072.1"/>
    <property type="molecule type" value="Genomic_DNA"/>
</dbReference>
<gene>
    <name evidence="1" type="ORF">JJC05_08225</name>
</gene>